<dbReference type="Gramene" id="ESQ31686">
    <property type="protein sequence ID" value="ESQ31686"/>
    <property type="gene ID" value="EUTSA_v10005201mg"/>
</dbReference>
<reference evidence="2 3" key="1">
    <citation type="journal article" date="2013" name="Front. Plant Sci.">
        <title>The Reference Genome of the Halophytic Plant Eutrema salsugineum.</title>
        <authorList>
            <person name="Yang R."/>
            <person name="Jarvis D.E."/>
            <person name="Chen H."/>
            <person name="Beilstein M.A."/>
            <person name="Grimwood J."/>
            <person name="Jenkins J."/>
            <person name="Shu S."/>
            <person name="Prochnik S."/>
            <person name="Xin M."/>
            <person name="Ma C."/>
            <person name="Schmutz J."/>
            <person name="Wing R.A."/>
            <person name="Mitchell-Olds T."/>
            <person name="Schumaker K.S."/>
            <person name="Wang X."/>
        </authorList>
    </citation>
    <scope>NUCLEOTIDE SEQUENCE [LARGE SCALE GENOMIC DNA]</scope>
</reference>
<keyword evidence="3" id="KW-1185">Reference proteome</keyword>
<feature type="transmembrane region" description="Helical" evidence="1">
    <location>
        <begin position="21"/>
        <end position="40"/>
    </location>
</feature>
<accession>V4MJX2</accession>
<evidence type="ECO:0000313" key="2">
    <source>
        <dbReference type="EMBL" id="ESQ31686.1"/>
    </source>
</evidence>
<keyword evidence="1" id="KW-0472">Membrane</keyword>
<dbReference type="EMBL" id="KI517748">
    <property type="protein sequence ID" value="ESQ31686.1"/>
    <property type="molecule type" value="Genomic_DNA"/>
</dbReference>
<evidence type="ECO:0000313" key="3">
    <source>
        <dbReference type="Proteomes" id="UP000030689"/>
    </source>
</evidence>
<protein>
    <submittedName>
        <fullName evidence="2">Uncharacterized protein</fullName>
    </submittedName>
</protein>
<dbReference type="AlphaFoldDB" id="V4MJX2"/>
<name>V4MJX2_EUTSA</name>
<dbReference type="KEGG" id="eus:EUTSA_v10005201mg"/>
<organism evidence="2 3">
    <name type="scientific">Eutrema salsugineum</name>
    <name type="common">Saltwater cress</name>
    <name type="synonym">Sisymbrium salsugineum</name>
    <dbReference type="NCBI Taxonomy" id="72664"/>
    <lineage>
        <taxon>Eukaryota</taxon>
        <taxon>Viridiplantae</taxon>
        <taxon>Streptophyta</taxon>
        <taxon>Embryophyta</taxon>
        <taxon>Tracheophyta</taxon>
        <taxon>Spermatophyta</taxon>
        <taxon>Magnoliopsida</taxon>
        <taxon>eudicotyledons</taxon>
        <taxon>Gunneridae</taxon>
        <taxon>Pentapetalae</taxon>
        <taxon>rosids</taxon>
        <taxon>malvids</taxon>
        <taxon>Brassicales</taxon>
        <taxon>Brassicaceae</taxon>
        <taxon>Eutremeae</taxon>
        <taxon>Eutrema</taxon>
    </lineage>
</organism>
<keyword evidence="1" id="KW-0812">Transmembrane</keyword>
<keyword evidence="1" id="KW-1133">Transmembrane helix</keyword>
<gene>
    <name evidence="2" type="ORF">EUTSA_v10005201mg</name>
</gene>
<evidence type="ECO:0000256" key="1">
    <source>
        <dbReference type="SAM" id="Phobius"/>
    </source>
</evidence>
<proteinExistence type="predicted"/>
<sequence length="89" mass="10645">MGAYYTLNSKQSFLTKIKCDIYIYIHIDVHFYILLLYPKTTSLHKFVVSTKSLLLGRSRLHPLLQLLCLRLLLRILFLHNYKTSPQYWI</sequence>
<dbReference type="Proteomes" id="UP000030689">
    <property type="component" value="Unassembled WGS sequence"/>
</dbReference>